<dbReference type="EMBL" id="CAJHIT010000005">
    <property type="protein sequence ID" value="CAD6501109.1"/>
    <property type="molecule type" value="Genomic_DNA"/>
</dbReference>
<gene>
    <name evidence="2" type="ORF">BGTH12_LOCUS2467</name>
</gene>
<dbReference type="InterPro" id="IPR032567">
    <property type="entry name" value="RTL1-rel"/>
</dbReference>
<dbReference type="Proteomes" id="UP000683417">
    <property type="component" value="Unassembled WGS sequence"/>
</dbReference>
<dbReference type="Pfam" id="PF08284">
    <property type="entry name" value="RVP_2"/>
    <property type="match status" value="1"/>
</dbReference>
<dbReference type="CDD" id="cd00303">
    <property type="entry name" value="retropepsin_like"/>
    <property type="match status" value="1"/>
</dbReference>
<accession>A0A9W4CYY0</accession>
<evidence type="ECO:0000313" key="3">
    <source>
        <dbReference type="Proteomes" id="UP000683417"/>
    </source>
</evidence>
<dbReference type="PANTHER" id="PTHR15503:SF22">
    <property type="entry name" value="TRANSPOSON TY3-I GAG POLYPROTEIN"/>
    <property type="match status" value="1"/>
</dbReference>
<feature type="domain" description="Ty3 transposon capsid-like protein" evidence="1">
    <location>
        <begin position="104"/>
        <end position="272"/>
    </location>
</feature>
<name>A0A9W4CYY0_BLUGR</name>
<evidence type="ECO:0000313" key="2">
    <source>
        <dbReference type="EMBL" id="CAD6501109.1"/>
    </source>
</evidence>
<dbReference type="AlphaFoldDB" id="A0A9W4CYY0"/>
<comment type="caution">
    <text evidence="2">The sequence shown here is derived from an EMBL/GenBank/DDBJ whole genome shotgun (WGS) entry which is preliminary data.</text>
</comment>
<dbReference type="PANTHER" id="PTHR15503">
    <property type="entry name" value="LDOC1 RELATED"/>
    <property type="match status" value="1"/>
</dbReference>
<evidence type="ECO:0000259" key="1">
    <source>
        <dbReference type="Pfam" id="PF19259"/>
    </source>
</evidence>
<reference evidence="2" key="1">
    <citation type="submission" date="2020-10" db="EMBL/GenBank/DDBJ databases">
        <authorList>
            <person name="Muller C M."/>
        </authorList>
    </citation>
    <scope>NUCLEOTIDE SEQUENCE</scope>
    <source>
        <strain evidence="2">THUN-12</strain>
    </source>
</reference>
<protein>
    <submittedName>
        <fullName evidence="2">BgTH12-01363</fullName>
    </submittedName>
</protein>
<proteinExistence type="predicted"/>
<dbReference type="Pfam" id="PF19259">
    <property type="entry name" value="Ty3_capsid"/>
    <property type="match status" value="1"/>
</dbReference>
<dbReference type="InterPro" id="IPR045358">
    <property type="entry name" value="Ty3_capsid"/>
</dbReference>
<sequence length="479" mass="53759">MDIWETIVSQSSLLGLVIPIDVPAEIRHIVNRAFVAGKASGSGTVINYSELYPTPYTDIQKQVINDTCFLGQGLSIQALQPITHYSPYSETHNSSIPNFPNPDKFDGTRSQFGYFMTQLQLLFRSNPSAFSSDISRILLAGSYLTGPAFMWFKPHVSQNNGDVSFKSFATFIDALRSAFDDPDPYSTAERELNSICQTGSCSTYFAKISSIFSRLGWSEQKCLIHHFRKGLRENIKDALVGMDKPELFAEYAALCISLDNQLYARQREKELEIQKTYTRRENAQSHRFSNIPMPLNSSSPAPASLTRDTNWLDNLKVERAARKAFRWKHGLCAYCGNKGHKIPTCPDILSRPNQSLFSQPSSVESEDPISYHHETISRKNKFYHSAVSLYNKSEIHSFDLGNEKPLTITSVLESSIKALTMLDSGASTSFIDELFVKKNNLISRKKKIPLVVRVVDGRQLSSGLIAHEIDLMLSIANQS</sequence>
<organism evidence="2 3">
    <name type="scientific">Blumeria graminis f. sp. triticale</name>
    <dbReference type="NCBI Taxonomy" id="1689686"/>
    <lineage>
        <taxon>Eukaryota</taxon>
        <taxon>Fungi</taxon>
        <taxon>Dikarya</taxon>
        <taxon>Ascomycota</taxon>
        <taxon>Pezizomycotina</taxon>
        <taxon>Leotiomycetes</taxon>
        <taxon>Erysiphales</taxon>
        <taxon>Erysiphaceae</taxon>
        <taxon>Blumeria</taxon>
    </lineage>
</organism>